<sequence length="269" mass="28341">MVCTFASTTTSHVLNKFCDVSSKLGPDGVSCCLKPLPEVGPTCGSTLLGMMQTEEGRAHLNKQQEPLLELLNRKAQSLGLGLKIASKGFEEPSFVTKERAATAAALACSVPEAEARKESVGLAEGEAAEAPVYTNGCCCCDEDLLDAAKIGEVTPTKNYATISIPYDDIISDTSSDEVVTEAEDEEISEPPHKKQKIQCGRQDEVEVTCGPSVDKKGVYFRRESSAGSGSVIFCNLNSAVEVGQSPITLLMESGEDAASVPAIAAVPAF</sequence>
<evidence type="ECO:0000313" key="1">
    <source>
        <dbReference type="EMBL" id="KAF4677729.1"/>
    </source>
</evidence>
<organism evidence="1 2">
    <name type="scientific">Perkinsus chesapeaki</name>
    <name type="common">Clam parasite</name>
    <name type="synonym">Perkinsus andrewsi</name>
    <dbReference type="NCBI Taxonomy" id="330153"/>
    <lineage>
        <taxon>Eukaryota</taxon>
        <taxon>Sar</taxon>
        <taxon>Alveolata</taxon>
        <taxon>Perkinsozoa</taxon>
        <taxon>Perkinsea</taxon>
        <taxon>Perkinsida</taxon>
        <taxon>Perkinsidae</taxon>
        <taxon>Perkinsus</taxon>
    </lineage>
</organism>
<proteinExistence type="predicted"/>
<gene>
    <name evidence="1" type="ORF">FOL47_010950</name>
</gene>
<accession>A0A7J6N1E5</accession>
<reference evidence="1 2" key="1">
    <citation type="submission" date="2020-04" db="EMBL/GenBank/DDBJ databases">
        <title>Perkinsus chesapeaki whole genome sequence.</title>
        <authorList>
            <person name="Bogema D.R."/>
        </authorList>
    </citation>
    <scope>NUCLEOTIDE SEQUENCE [LARGE SCALE GENOMIC DNA]</scope>
    <source>
        <strain evidence="1">ATCC PRA-425</strain>
    </source>
</reference>
<dbReference type="Proteomes" id="UP000591131">
    <property type="component" value="Unassembled WGS sequence"/>
</dbReference>
<evidence type="ECO:0000313" key="2">
    <source>
        <dbReference type="Proteomes" id="UP000591131"/>
    </source>
</evidence>
<dbReference type="AlphaFoldDB" id="A0A7J6N1E5"/>
<dbReference type="OrthoDB" id="448537at2759"/>
<keyword evidence="2" id="KW-1185">Reference proteome</keyword>
<name>A0A7J6N1E5_PERCH</name>
<protein>
    <submittedName>
        <fullName evidence="1">Uncharacterized protein</fullName>
    </submittedName>
</protein>
<comment type="caution">
    <text evidence="1">The sequence shown here is derived from an EMBL/GenBank/DDBJ whole genome shotgun (WGS) entry which is preliminary data.</text>
</comment>
<dbReference type="EMBL" id="JAAPAO010000009">
    <property type="protein sequence ID" value="KAF4677729.1"/>
    <property type="molecule type" value="Genomic_DNA"/>
</dbReference>